<dbReference type="Proteomes" id="UP000199076">
    <property type="component" value="Unassembled WGS sequence"/>
</dbReference>
<gene>
    <name evidence="1" type="ORF">SAMN05216218_101278</name>
</gene>
<proteinExistence type="predicted"/>
<dbReference type="InterPro" id="IPR011045">
    <property type="entry name" value="N2O_reductase_N"/>
</dbReference>
<dbReference type="OrthoDB" id="234850at2157"/>
<reference evidence="2" key="1">
    <citation type="submission" date="2016-10" db="EMBL/GenBank/DDBJ databases">
        <authorList>
            <person name="Varghese N."/>
            <person name="Submissions S."/>
        </authorList>
    </citation>
    <scope>NUCLEOTIDE SEQUENCE [LARGE SCALE GENOMIC DNA]</scope>
    <source>
        <strain evidence="2">IBRC-M 10760</strain>
    </source>
</reference>
<dbReference type="SUPFAM" id="SSF50974">
    <property type="entry name" value="Nitrous oxide reductase, N-terminal domain"/>
    <property type="match status" value="1"/>
</dbReference>
<dbReference type="EMBL" id="FNBK01000001">
    <property type="protein sequence ID" value="SDE77494.1"/>
    <property type="molecule type" value="Genomic_DNA"/>
</dbReference>
<evidence type="ECO:0000313" key="2">
    <source>
        <dbReference type="Proteomes" id="UP000199076"/>
    </source>
</evidence>
<organism evidence="1 2">
    <name type="scientific">Halorientalis regularis</name>
    <dbReference type="NCBI Taxonomy" id="660518"/>
    <lineage>
        <taxon>Archaea</taxon>
        <taxon>Methanobacteriati</taxon>
        <taxon>Methanobacteriota</taxon>
        <taxon>Stenosarchaea group</taxon>
        <taxon>Halobacteria</taxon>
        <taxon>Halobacteriales</taxon>
        <taxon>Haloarculaceae</taxon>
        <taxon>Halorientalis</taxon>
    </lineage>
</organism>
<evidence type="ECO:0000313" key="1">
    <source>
        <dbReference type="EMBL" id="SDE77494.1"/>
    </source>
</evidence>
<dbReference type="AlphaFoldDB" id="A0A1G7FNR2"/>
<protein>
    <submittedName>
        <fullName evidence="1">Uncharacterized protein</fullName>
    </submittedName>
</protein>
<dbReference type="RefSeq" id="WP_092686935.1">
    <property type="nucleotide sequence ID" value="NZ_FNBK01000001.1"/>
</dbReference>
<dbReference type="STRING" id="660518.SAMN05216218_101278"/>
<name>A0A1G7FNR2_9EURY</name>
<keyword evidence="2" id="KW-1185">Reference proteome</keyword>
<accession>A0A1G7FNR2</accession>
<sequence length="72" mass="7527">MSNAPDGDHAFVSVKNEAKISVIEYETADEVATIPTGEFPMVTQVADVPEAALGTGKKVTDPDDGLFGGLFD</sequence>